<reference evidence="2 3" key="1">
    <citation type="submission" date="2014-04" db="EMBL/GenBank/DDBJ databases">
        <title>The Genome Sequence of Thermoanaerobaculum aquaticum MP-01, The First Cultivated Group 23 Acidobacterium.</title>
        <authorList>
            <person name="Stamps B.W."/>
            <person name="Losey N.A."/>
            <person name="Lawson P.A."/>
            <person name="Stevenson B.S."/>
        </authorList>
    </citation>
    <scope>NUCLEOTIDE SEQUENCE [LARGE SCALE GENOMIC DNA]</scope>
    <source>
        <strain evidence="2 3">MP-01</strain>
    </source>
</reference>
<feature type="transmembrane region" description="Helical" evidence="1">
    <location>
        <begin position="45"/>
        <end position="68"/>
    </location>
</feature>
<dbReference type="Pfam" id="PF01663">
    <property type="entry name" value="Phosphodiest"/>
    <property type="match status" value="1"/>
</dbReference>
<evidence type="ECO:0008006" key="4">
    <source>
        <dbReference type="Google" id="ProtNLM"/>
    </source>
</evidence>
<name>A0A062XYR0_9BACT</name>
<sequence length="533" mass="58375">MHRRRLLLALLAALVAGVGLASLQVLLWPQVTPSAGRALLAALAWGSWSALWLGLGGFALWELVVLVARLFGWRPRWPRLSTAMAVAGVFVAVVAFFNQEATREVLPAAHRQALGVVAALGIVWAAAWLATRRWRSSWLPAALFAVWATGVWWPWWGAQQAAVEPELAQPAQGFPWELGPKPRRALVVVWEGADVPWLLPLMDGGMMPFLQSQWPRGSWGHLRTVQPFSRAASLATLATGCSPVRHQVVGRRAYRLRFLTDQPVSLLLRGPWPSPHQLPWRLWQRAAPPPPREPTLWQALGGLGVSSLVVGWPFPWRGVAEEVPWEQSPPLDPGWQAAVEEATSGSASKAGPTHRAFALAAEAGLRAAFGFREQKPQVLIVHLDLPSRLRPLWAGEDPGGVLPLAAQFLDSQLAELWALFGDETTYLLLVSPYGMAPPRPWDRLLANVGLTGRWPVSPKDSPDGFFFLLGPGVAPGGRVRGARVADVMPTLMYLLELPVAKRLSGRVLLGAVDEGWAGSVPLRLVPAYPWPRW</sequence>
<organism evidence="2 3">
    <name type="scientific">Thermoanaerobaculum aquaticum</name>
    <dbReference type="NCBI Taxonomy" id="1312852"/>
    <lineage>
        <taxon>Bacteria</taxon>
        <taxon>Pseudomonadati</taxon>
        <taxon>Acidobacteriota</taxon>
        <taxon>Thermoanaerobaculia</taxon>
        <taxon>Thermoanaerobaculales</taxon>
        <taxon>Thermoanaerobaculaceae</taxon>
        <taxon>Thermoanaerobaculum</taxon>
    </lineage>
</organism>
<accession>A0A062XYR0</accession>
<keyword evidence="1" id="KW-1133">Transmembrane helix</keyword>
<feature type="transmembrane region" description="Helical" evidence="1">
    <location>
        <begin position="137"/>
        <end position="156"/>
    </location>
</feature>
<feature type="transmembrane region" description="Helical" evidence="1">
    <location>
        <begin position="80"/>
        <end position="97"/>
    </location>
</feature>
<dbReference type="InterPro" id="IPR017850">
    <property type="entry name" value="Alkaline_phosphatase_core_sf"/>
</dbReference>
<dbReference type="RefSeq" id="WP_038049961.1">
    <property type="nucleotide sequence ID" value="NZ_JMFG01000024.1"/>
</dbReference>
<evidence type="ECO:0000313" key="2">
    <source>
        <dbReference type="EMBL" id="KDA53261.1"/>
    </source>
</evidence>
<dbReference type="EMBL" id="JMFG01000024">
    <property type="protein sequence ID" value="KDA53261.1"/>
    <property type="molecule type" value="Genomic_DNA"/>
</dbReference>
<dbReference type="InterPro" id="IPR002591">
    <property type="entry name" value="Phosphodiest/P_Trfase"/>
</dbReference>
<evidence type="ECO:0000256" key="1">
    <source>
        <dbReference type="SAM" id="Phobius"/>
    </source>
</evidence>
<dbReference type="STRING" id="1312852.EG19_06695"/>
<dbReference type="SUPFAM" id="SSF53649">
    <property type="entry name" value="Alkaline phosphatase-like"/>
    <property type="match status" value="1"/>
</dbReference>
<keyword evidence="1" id="KW-0812">Transmembrane</keyword>
<dbReference type="Proteomes" id="UP000027284">
    <property type="component" value="Unassembled WGS sequence"/>
</dbReference>
<proteinExistence type="predicted"/>
<dbReference type="AlphaFoldDB" id="A0A062XYR0"/>
<evidence type="ECO:0000313" key="3">
    <source>
        <dbReference type="Proteomes" id="UP000027284"/>
    </source>
</evidence>
<feature type="transmembrane region" description="Helical" evidence="1">
    <location>
        <begin position="109"/>
        <end position="130"/>
    </location>
</feature>
<protein>
    <recommendedName>
        <fullName evidence="4">Sulfatase N-terminal domain-containing protein</fullName>
    </recommendedName>
</protein>
<keyword evidence="3" id="KW-1185">Reference proteome</keyword>
<gene>
    <name evidence="2" type="ORF">EG19_06695</name>
</gene>
<keyword evidence="1" id="KW-0472">Membrane</keyword>
<comment type="caution">
    <text evidence="2">The sequence shown here is derived from an EMBL/GenBank/DDBJ whole genome shotgun (WGS) entry which is preliminary data.</text>
</comment>
<dbReference type="Gene3D" id="3.40.720.10">
    <property type="entry name" value="Alkaline Phosphatase, subunit A"/>
    <property type="match status" value="1"/>
</dbReference>